<evidence type="ECO:0000256" key="1">
    <source>
        <dbReference type="SAM" id="Phobius"/>
    </source>
</evidence>
<protein>
    <submittedName>
        <fullName evidence="2">Uncharacterized protein</fullName>
    </submittedName>
</protein>
<dbReference type="Proteomes" id="UP000460949">
    <property type="component" value="Unassembled WGS sequence"/>
</dbReference>
<evidence type="ECO:0000313" key="3">
    <source>
        <dbReference type="Proteomes" id="UP000460949"/>
    </source>
</evidence>
<reference evidence="2 3" key="1">
    <citation type="submission" date="2019-11" db="EMBL/GenBank/DDBJ databases">
        <title>Genome sequences of 17 halophilic strains isolated from different environments.</title>
        <authorList>
            <person name="Furrow R.E."/>
        </authorList>
    </citation>
    <scope>NUCLEOTIDE SEQUENCE [LARGE SCALE GENOMIC DNA]</scope>
    <source>
        <strain evidence="2 3">22511_23_Filter</strain>
    </source>
</reference>
<gene>
    <name evidence="2" type="ORF">GLW04_03175</name>
</gene>
<keyword evidence="1" id="KW-0472">Membrane</keyword>
<organism evidence="2 3">
    <name type="scientific">Halobacillus litoralis</name>
    <dbReference type="NCBI Taxonomy" id="45668"/>
    <lineage>
        <taxon>Bacteria</taxon>
        <taxon>Bacillati</taxon>
        <taxon>Bacillota</taxon>
        <taxon>Bacilli</taxon>
        <taxon>Bacillales</taxon>
        <taxon>Bacillaceae</taxon>
        <taxon>Halobacillus</taxon>
    </lineage>
</organism>
<evidence type="ECO:0000313" key="2">
    <source>
        <dbReference type="EMBL" id="MYL18875.1"/>
    </source>
</evidence>
<dbReference type="EMBL" id="WMET01000001">
    <property type="protein sequence ID" value="MYL18875.1"/>
    <property type="molecule type" value="Genomic_DNA"/>
</dbReference>
<sequence length="270" mass="31161">MIADMYKRRERTACVLLGLVLLLTAISIVFMAPEGTEEWMETAAFLFPILLLMVIALSSRRKYNKVKDMEISDSRRSLTELDHLVIQPDAGLYPRLLVFEKNGAYIGMLKVDHLPWWSRPLVAFRSSFLSFVPCTFRFYSNEGRPLFSLHRQGFKETVVTINNDREEKVGSYIQKEFKSLTHMKGMMKKSHGQEILSVHASGFSGDFTLKDETGHTWAHFYNGRFPVEYTRVFRDIDNDIVELSDSLPAENKTLLVGTVCFLFIERSLRK</sequence>
<proteinExistence type="predicted"/>
<dbReference type="AlphaFoldDB" id="A0A845DQP9"/>
<name>A0A845DQP9_9BACI</name>
<accession>A0A845DQP9</accession>
<keyword evidence="1" id="KW-0812">Transmembrane</keyword>
<keyword evidence="1" id="KW-1133">Transmembrane helix</keyword>
<comment type="caution">
    <text evidence="2">The sequence shown here is derived from an EMBL/GenBank/DDBJ whole genome shotgun (WGS) entry which is preliminary data.</text>
</comment>
<feature type="transmembrane region" description="Helical" evidence="1">
    <location>
        <begin position="12"/>
        <end position="33"/>
    </location>
</feature>
<feature type="transmembrane region" description="Helical" evidence="1">
    <location>
        <begin position="39"/>
        <end position="57"/>
    </location>
</feature>